<sequence length="276" mass="29786">MSSTDEFADVRRDPDPIRRGRRATELLALYQQRSTELARLRREALEEAHRDLGLPYSQIATSLGITKGRVTQIRSTAPAPARALFGVGPVTIVTPYRYQATDRERPLLAAEDVAAADAAKQLLESFDFVTRSAQIGPNDVELPSGDLFIICGPKSSHAVTSLVDTDPRLTIANDDEGWFVEDRQTQARHRSPSDTAGESADVAYVARRVAGNRTITHVAGLHAIGSLGAVEYLTANAAELYSASAGRDFSLLVESGNSGLAITGTGAIGEPLWWEK</sequence>
<keyword evidence="2" id="KW-1185">Reference proteome</keyword>
<organism evidence="1 2">
    <name type="scientific">Cellulosimicrobium cellulans F16</name>
    <dbReference type="NCBI Taxonomy" id="1350482"/>
    <lineage>
        <taxon>Bacteria</taxon>
        <taxon>Bacillati</taxon>
        <taxon>Actinomycetota</taxon>
        <taxon>Actinomycetes</taxon>
        <taxon>Micrococcales</taxon>
        <taxon>Promicromonosporaceae</taxon>
        <taxon>Cellulosimicrobium</taxon>
    </lineage>
</organism>
<proteinExistence type="predicted"/>
<evidence type="ECO:0008006" key="3">
    <source>
        <dbReference type="Google" id="ProtNLM"/>
    </source>
</evidence>
<protein>
    <recommendedName>
        <fullName evidence="3">RNA polymerase sigma factor 70 region 4 type 2 domain-containing protein</fullName>
    </recommendedName>
</protein>
<dbReference type="RefSeq" id="WP_053370650.1">
    <property type="nucleotide sequence ID" value="NZ_KQ435290.1"/>
</dbReference>
<reference evidence="1 2" key="1">
    <citation type="journal article" date="2015" name="Sci. Rep.">
        <title>Functional and structural properties of a novel cellulosome-like multienzyme complex: efficient glycoside hydrolysis of water-insoluble 7-xylosyl-10-deacetylpaclitaxel.</title>
        <authorList>
            <person name="Dou T.Y."/>
            <person name="Luan H.W."/>
            <person name="Ge G.B."/>
            <person name="Dong M.M."/>
            <person name="Zou H.F."/>
            <person name="He Y.Q."/>
            <person name="Cui P."/>
            <person name="Wang J.Y."/>
            <person name="Hao D.C."/>
            <person name="Yang S.L."/>
            <person name="Yang L."/>
        </authorList>
    </citation>
    <scope>NUCLEOTIDE SEQUENCE [LARGE SCALE GENOMIC DNA]</scope>
    <source>
        <strain evidence="1 2">F16</strain>
    </source>
</reference>
<evidence type="ECO:0000313" key="1">
    <source>
        <dbReference type="EMBL" id="KON73159.1"/>
    </source>
</evidence>
<dbReference type="AlphaFoldDB" id="A0A0M0F6E7"/>
<name>A0A0M0F6E7_CELCE</name>
<evidence type="ECO:0000313" key="2">
    <source>
        <dbReference type="Proteomes" id="UP000037387"/>
    </source>
</evidence>
<dbReference type="PATRIC" id="fig|1350482.3.peg.2511"/>
<accession>A0A0M0F6E7</accession>
<comment type="caution">
    <text evidence="1">The sequence shown here is derived from an EMBL/GenBank/DDBJ whole genome shotgun (WGS) entry which is preliminary data.</text>
</comment>
<dbReference type="Proteomes" id="UP000037387">
    <property type="component" value="Unassembled WGS sequence"/>
</dbReference>
<dbReference type="EMBL" id="ATNL01000008">
    <property type="protein sequence ID" value="KON73159.1"/>
    <property type="molecule type" value="Genomic_DNA"/>
</dbReference>
<gene>
    <name evidence="1" type="ORF">M768_12470</name>
</gene>